<keyword evidence="3" id="KW-1185">Reference proteome</keyword>
<feature type="region of interest" description="Disordered" evidence="1">
    <location>
        <begin position="68"/>
        <end position="95"/>
    </location>
</feature>
<evidence type="ECO:0000313" key="3">
    <source>
        <dbReference type="Proteomes" id="UP000324222"/>
    </source>
</evidence>
<dbReference type="AlphaFoldDB" id="A0A5B7D7G0"/>
<name>A0A5B7D7G0_PORTR</name>
<evidence type="ECO:0000256" key="1">
    <source>
        <dbReference type="SAM" id="MobiDB-lite"/>
    </source>
</evidence>
<accession>A0A5B7D7G0</accession>
<feature type="region of interest" description="Disordered" evidence="1">
    <location>
        <begin position="1"/>
        <end position="24"/>
    </location>
</feature>
<reference evidence="2 3" key="1">
    <citation type="submission" date="2019-05" db="EMBL/GenBank/DDBJ databases">
        <title>Another draft genome of Portunus trituberculatus and its Hox gene families provides insights of decapod evolution.</title>
        <authorList>
            <person name="Jeong J.-H."/>
            <person name="Song I."/>
            <person name="Kim S."/>
            <person name="Choi T."/>
            <person name="Kim D."/>
            <person name="Ryu S."/>
            <person name="Kim W."/>
        </authorList>
    </citation>
    <scope>NUCLEOTIDE SEQUENCE [LARGE SCALE GENOMIC DNA]</scope>
    <source>
        <tissue evidence="2">Muscle</tissue>
    </source>
</reference>
<evidence type="ECO:0000313" key="2">
    <source>
        <dbReference type="EMBL" id="MPC17242.1"/>
    </source>
</evidence>
<dbReference type="EMBL" id="VSRR010000571">
    <property type="protein sequence ID" value="MPC17242.1"/>
    <property type="molecule type" value="Genomic_DNA"/>
</dbReference>
<comment type="caution">
    <text evidence="2">The sequence shown here is derived from an EMBL/GenBank/DDBJ whole genome shotgun (WGS) entry which is preliminary data.</text>
</comment>
<feature type="compositionally biased region" description="Polar residues" evidence="1">
    <location>
        <begin position="8"/>
        <end position="20"/>
    </location>
</feature>
<sequence>MGSGGSQLVGSTQQLTTSLPTRKYSPPRFMFLCRKSAHFPGRPCSVSRVPLRSYDLLLVLVTPSPPWPAPTHASRTSHARSSIPPATHSVVLGKA</sequence>
<organism evidence="2 3">
    <name type="scientific">Portunus trituberculatus</name>
    <name type="common">Swimming crab</name>
    <name type="synonym">Neptunus trituberculatus</name>
    <dbReference type="NCBI Taxonomy" id="210409"/>
    <lineage>
        <taxon>Eukaryota</taxon>
        <taxon>Metazoa</taxon>
        <taxon>Ecdysozoa</taxon>
        <taxon>Arthropoda</taxon>
        <taxon>Crustacea</taxon>
        <taxon>Multicrustacea</taxon>
        <taxon>Malacostraca</taxon>
        <taxon>Eumalacostraca</taxon>
        <taxon>Eucarida</taxon>
        <taxon>Decapoda</taxon>
        <taxon>Pleocyemata</taxon>
        <taxon>Brachyura</taxon>
        <taxon>Eubrachyura</taxon>
        <taxon>Portunoidea</taxon>
        <taxon>Portunidae</taxon>
        <taxon>Portuninae</taxon>
        <taxon>Portunus</taxon>
    </lineage>
</organism>
<dbReference type="Proteomes" id="UP000324222">
    <property type="component" value="Unassembled WGS sequence"/>
</dbReference>
<gene>
    <name evidence="2" type="ORF">E2C01_010091</name>
</gene>
<proteinExistence type="predicted"/>
<protein>
    <submittedName>
        <fullName evidence="2">Uncharacterized protein</fullName>
    </submittedName>
</protein>